<protein>
    <submittedName>
        <fullName evidence="1">27648_t:CDS:1</fullName>
    </submittedName>
</protein>
<proteinExistence type="predicted"/>
<accession>A0ACA9SIP7</accession>
<gene>
    <name evidence="1" type="ORF">RPERSI_LOCUS31712</name>
</gene>
<comment type="caution">
    <text evidence="1">The sequence shown here is derived from an EMBL/GenBank/DDBJ whole genome shotgun (WGS) entry which is preliminary data.</text>
</comment>
<organism evidence="1 2">
    <name type="scientific">Racocetra persica</name>
    <dbReference type="NCBI Taxonomy" id="160502"/>
    <lineage>
        <taxon>Eukaryota</taxon>
        <taxon>Fungi</taxon>
        <taxon>Fungi incertae sedis</taxon>
        <taxon>Mucoromycota</taxon>
        <taxon>Glomeromycotina</taxon>
        <taxon>Glomeromycetes</taxon>
        <taxon>Diversisporales</taxon>
        <taxon>Gigasporaceae</taxon>
        <taxon>Racocetra</taxon>
    </lineage>
</organism>
<feature type="non-terminal residue" evidence="1">
    <location>
        <position position="68"/>
    </location>
</feature>
<name>A0ACA9SIP7_9GLOM</name>
<reference evidence="1" key="1">
    <citation type="submission" date="2021-06" db="EMBL/GenBank/DDBJ databases">
        <authorList>
            <person name="Kallberg Y."/>
            <person name="Tangrot J."/>
            <person name="Rosling A."/>
        </authorList>
    </citation>
    <scope>NUCLEOTIDE SEQUENCE</scope>
    <source>
        <strain evidence="1">MA461A</strain>
    </source>
</reference>
<sequence length="68" mass="7842">EINLILKNEIQAESSGNTLLNEINKDSISNIELEERKIALLERQAKLRRELAETEAIELQNRQLKISL</sequence>
<evidence type="ECO:0000313" key="1">
    <source>
        <dbReference type="EMBL" id="CAG8841079.1"/>
    </source>
</evidence>
<keyword evidence="2" id="KW-1185">Reference proteome</keyword>
<dbReference type="EMBL" id="CAJVQC010128918">
    <property type="protein sequence ID" value="CAG8841079.1"/>
    <property type="molecule type" value="Genomic_DNA"/>
</dbReference>
<dbReference type="Proteomes" id="UP000789920">
    <property type="component" value="Unassembled WGS sequence"/>
</dbReference>
<feature type="non-terminal residue" evidence="1">
    <location>
        <position position="1"/>
    </location>
</feature>
<evidence type="ECO:0000313" key="2">
    <source>
        <dbReference type="Proteomes" id="UP000789920"/>
    </source>
</evidence>